<gene>
    <name evidence="4" type="ORF">CW354_07860</name>
</gene>
<keyword evidence="2" id="KW-1133">Transmembrane helix</keyword>
<dbReference type="Gene3D" id="3.90.1580.10">
    <property type="entry name" value="paralog of FGE (formylglycine-generating enzyme)"/>
    <property type="match status" value="1"/>
</dbReference>
<name>A0A2S7K6U6_9PROT</name>
<dbReference type="GO" id="GO:0120147">
    <property type="term" value="F:formylglycine-generating oxidase activity"/>
    <property type="evidence" value="ECO:0007669"/>
    <property type="project" value="TreeGrafter"/>
</dbReference>
<dbReference type="InterPro" id="IPR051043">
    <property type="entry name" value="Sulfatase_Mod_Factor_Kinase"/>
</dbReference>
<reference evidence="4 5" key="1">
    <citation type="submission" date="2017-12" db="EMBL/GenBank/DDBJ databases">
        <authorList>
            <person name="Hurst M.R.H."/>
        </authorList>
    </citation>
    <scope>NUCLEOTIDE SEQUENCE [LARGE SCALE GENOMIC DNA]</scope>
    <source>
        <strain evidence="4 5">SY-3-19</strain>
    </source>
</reference>
<dbReference type="AlphaFoldDB" id="A0A2S7K6U6"/>
<feature type="region of interest" description="Disordered" evidence="1">
    <location>
        <begin position="361"/>
        <end position="381"/>
    </location>
</feature>
<keyword evidence="2" id="KW-0812">Transmembrane</keyword>
<dbReference type="OrthoDB" id="9768004at2"/>
<evidence type="ECO:0000259" key="3">
    <source>
        <dbReference type="Pfam" id="PF03781"/>
    </source>
</evidence>
<sequence>MMSVSIIHAPRDEALGEKIAAALASAGHASRRVSPDPNLGDLQLETETVVEDDDETAIVVWTEAAAKLARLHQQAGAAMARGTLIPVAVGGVRPPGGFEDLPPVDLSGWTGAPDDPRWRFVLEEIQLAKERTLLKDGEVWAAPDNDEGDAAPEEAALYARPFVEKDAEPETMDAPPAFLARPQRSGLARRFSAREVAIGATAGLVVMTLATAFLAPLVLPGIERRLSNAIDGGVEPDRSAAAAGDPSPDAATNLASLRPVQTEGAPSTDEEVSLTPGLPEEEDAIAALIDSEAADANEETTPTFPAAANETPLAMEDGAGDDGAPAETAIAESVETGSGQTQTAALDSEGMERLIASVSDEVQGEDGTEENASAPDAAAQATGEDGFFRDCVDCPQMARLPAGRFRMGAGQGARDPAESPARDVTIANPFAIGVHEITYEDWAPCVEAGVCPAAPEHGWGGGRRPVVSVSYEDAQTYVGWLSTVTGEAYRLPSEAEWEYAARAGSDSAFAFGPTISVDQANFNGQYPYGGGKGVFRERTTEVASFPPNAFGLYDMHGNAWEWTSDCWNPTHAGAPGDGSAVATGDCTKHVLKGGAWNTGGWRLRSAHRIGKASTKREFDNGFRIARDL</sequence>
<dbReference type="Pfam" id="PF03781">
    <property type="entry name" value="FGE-sulfatase"/>
    <property type="match status" value="1"/>
</dbReference>
<protein>
    <recommendedName>
        <fullName evidence="3">Sulfatase-modifying factor enzyme-like domain-containing protein</fullName>
    </recommendedName>
</protein>
<dbReference type="SUPFAM" id="SSF56436">
    <property type="entry name" value="C-type lectin-like"/>
    <property type="match status" value="1"/>
</dbReference>
<feature type="region of interest" description="Disordered" evidence="1">
    <location>
        <begin position="295"/>
        <end position="325"/>
    </location>
</feature>
<keyword evidence="5" id="KW-1185">Reference proteome</keyword>
<dbReference type="PANTHER" id="PTHR23150">
    <property type="entry name" value="SULFATASE MODIFYING FACTOR 1, 2"/>
    <property type="match status" value="1"/>
</dbReference>
<dbReference type="InterPro" id="IPR005532">
    <property type="entry name" value="SUMF_dom"/>
</dbReference>
<dbReference type="InterPro" id="IPR016187">
    <property type="entry name" value="CTDL_fold"/>
</dbReference>
<feature type="domain" description="Sulfatase-modifying factor enzyme-like" evidence="3">
    <location>
        <begin position="394"/>
        <end position="626"/>
    </location>
</feature>
<dbReference type="InterPro" id="IPR042095">
    <property type="entry name" value="SUMF_sf"/>
</dbReference>
<keyword evidence="2" id="KW-0472">Membrane</keyword>
<evidence type="ECO:0000313" key="5">
    <source>
        <dbReference type="Proteomes" id="UP000239504"/>
    </source>
</evidence>
<feature type="transmembrane region" description="Helical" evidence="2">
    <location>
        <begin position="196"/>
        <end position="219"/>
    </location>
</feature>
<organism evidence="4 5">
    <name type="scientific">Hyphococcus luteus</name>
    <dbReference type="NCBI Taxonomy" id="2058213"/>
    <lineage>
        <taxon>Bacteria</taxon>
        <taxon>Pseudomonadati</taxon>
        <taxon>Pseudomonadota</taxon>
        <taxon>Alphaproteobacteria</taxon>
        <taxon>Parvularculales</taxon>
        <taxon>Parvularculaceae</taxon>
        <taxon>Hyphococcus</taxon>
    </lineage>
</organism>
<dbReference type="EMBL" id="PJCH01000005">
    <property type="protein sequence ID" value="PQA88212.1"/>
    <property type="molecule type" value="Genomic_DNA"/>
</dbReference>
<accession>A0A2S7K6U6</accession>
<dbReference type="Proteomes" id="UP000239504">
    <property type="component" value="Unassembled WGS sequence"/>
</dbReference>
<comment type="caution">
    <text evidence="4">The sequence shown here is derived from an EMBL/GenBank/DDBJ whole genome shotgun (WGS) entry which is preliminary data.</text>
</comment>
<evidence type="ECO:0000256" key="1">
    <source>
        <dbReference type="SAM" id="MobiDB-lite"/>
    </source>
</evidence>
<proteinExistence type="predicted"/>
<evidence type="ECO:0000256" key="2">
    <source>
        <dbReference type="SAM" id="Phobius"/>
    </source>
</evidence>
<dbReference type="PANTHER" id="PTHR23150:SF35">
    <property type="entry name" value="BLL6746 PROTEIN"/>
    <property type="match status" value="1"/>
</dbReference>
<evidence type="ECO:0000313" key="4">
    <source>
        <dbReference type="EMBL" id="PQA88212.1"/>
    </source>
</evidence>
<dbReference type="RefSeq" id="WP_104829457.1">
    <property type="nucleotide sequence ID" value="NZ_PJCH01000005.1"/>
</dbReference>